<evidence type="ECO:0000256" key="2">
    <source>
        <dbReference type="SAM" id="Phobius"/>
    </source>
</evidence>
<keyword evidence="2" id="KW-1133">Transmembrane helix</keyword>
<dbReference type="InterPro" id="IPR045584">
    <property type="entry name" value="Pilin-like"/>
</dbReference>
<sequence length="314" mass="34696">MKTKGNFRKGFTIIELLVVIAIISILIALLLPAVQQAREAARRSQCLNNMKQVGLAVHNFHDTFRELPYATLDRLEGDDSDTWQTGFVQILPFLEKDDVARRWDPEEKRDSTVDSDGDGWSNKTLHSERIPTLRCPTMTDPDGPLDPAGTGDNLAPSSYLFSAGTTDVAMFHYYLYFPPTPEPEFDGAIVPRRNNVPTSLNQDGTRFRDITDGLSTTFLLGETDFMPQGVPSTNFGSTWSYGYLGFTWGTTYNDFNDHDVADADISFLAGAYRSQHNGGANFAFCDGSVRFIGESTDKGLLDAYGTRAGGEVAE</sequence>
<dbReference type="NCBIfam" id="TIGR02532">
    <property type="entry name" value="IV_pilin_GFxxxE"/>
    <property type="match status" value="1"/>
</dbReference>
<gene>
    <name evidence="4" type="ORF">V22_27030</name>
</gene>
<dbReference type="InterPro" id="IPR027558">
    <property type="entry name" value="Pre_pil_HX9DG_C"/>
</dbReference>
<protein>
    <submittedName>
        <fullName evidence="4">Putative major pilin subunit</fullName>
    </submittedName>
</protein>
<evidence type="ECO:0000256" key="1">
    <source>
        <dbReference type="SAM" id="MobiDB-lite"/>
    </source>
</evidence>
<evidence type="ECO:0000313" key="5">
    <source>
        <dbReference type="Proteomes" id="UP000319976"/>
    </source>
</evidence>
<dbReference type="EMBL" id="CP036316">
    <property type="protein sequence ID" value="QDT65450.1"/>
    <property type="molecule type" value="Genomic_DNA"/>
</dbReference>
<dbReference type="InterPro" id="IPR012902">
    <property type="entry name" value="N_methyl_site"/>
</dbReference>
<dbReference type="RefSeq" id="WP_261342083.1">
    <property type="nucleotide sequence ID" value="NZ_CP036316.1"/>
</dbReference>
<dbReference type="PANTHER" id="PTHR30093">
    <property type="entry name" value="GENERAL SECRETION PATHWAY PROTEIN G"/>
    <property type="match status" value="1"/>
</dbReference>
<organism evidence="4 5">
    <name type="scientific">Calycomorphotria hydatis</name>
    <dbReference type="NCBI Taxonomy" id="2528027"/>
    <lineage>
        <taxon>Bacteria</taxon>
        <taxon>Pseudomonadati</taxon>
        <taxon>Planctomycetota</taxon>
        <taxon>Planctomycetia</taxon>
        <taxon>Planctomycetales</taxon>
        <taxon>Planctomycetaceae</taxon>
        <taxon>Calycomorphotria</taxon>
    </lineage>
</organism>
<keyword evidence="2" id="KW-0812">Transmembrane</keyword>
<dbReference type="InterPro" id="IPR011453">
    <property type="entry name" value="DUF1559"/>
</dbReference>
<proteinExistence type="predicted"/>
<reference evidence="4 5" key="1">
    <citation type="submission" date="2019-02" db="EMBL/GenBank/DDBJ databases">
        <title>Deep-cultivation of Planctomycetes and their phenomic and genomic characterization uncovers novel biology.</title>
        <authorList>
            <person name="Wiegand S."/>
            <person name="Jogler M."/>
            <person name="Boedeker C."/>
            <person name="Pinto D."/>
            <person name="Vollmers J."/>
            <person name="Rivas-Marin E."/>
            <person name="Kohn T."/>
            <person name="Peeters S.H."/>
            <person name="Heuer A."/>
            <person name="Rast P."/>
            <person name="Oberbeckmann S."/>
            <person name="Bunk B."/>
            <person name="Jeske O."/>
            <person name="Meyerdierks A."/>
            <person name="Storesund J.E."/>
            <person name="Kallscheuer N."/>
            <person name="Luecker S."/>
            <person name="Lage O.M."/>
            <person name="Pohl T."/>
            <person name="Merkel B.J."/>
            <person name="Hornburger P."/>
            <person name="Mueller R.-W."/>
            <person name="Bruemmer F."/>
            <person name="Labrenz M."/>
            <person name="Spormann A.M."/>
            <person name="Op den Camp H."/>
            <person name="Overmann J."/>
            <person name="Amann R."/>
            <person name="Jetten M.S.M."/>
            <person name="Mascher T."/>
            <person name="Medema M.H."/>
            <person name="Devos D.P."/>
            <person name="Kaster A.-K."/>
            <person name="Ovreas L."/>
            <person name="Rohde M."/>
            <person name="Galperin M.Y."/>
            <person name="Jogler C."/>
        </authorList>
    </citation>
    <scope>NUCLEOTIDE SEQUENCE [LARGE SCALE GENOMIC DNA]</scope>
    <source>
        <strain evidence="4 5">V22</strain>
    </source>
</reference>
<feature type="region of interest" description="Disordered" evidence="1">
    <location>
        <begin position="102"/>
        <end position="124"/>
    </location>
</feature>
<accession>A0A517TAQ9</accession>
<keyword evidence="5" id="KW-1185">Reference proteome</keyword>
<dbReference type="Pfam" id="PF07596">
    <property type="entry name" value="SBP_bac_10"/>
    <property type="match status" value="1"/>
</dbReference>
<dbReference type="Pfam" id="PF07963">
    <property type="entry name" value="N_methyl"/>
    <property type="match status" value="1"/>
</dbReference>
<feature type="compositionally biased region" description="Basic and acidic residues" evidence="1">
    <location>
        <begin position="102"/>
        <end position="112"/>
    </location>
</feature>
<dbReference type="AlphaFoldDB" id="A0A517TAQ9"/>
<dbReference type="SUPFAM" id="SSF54523">
    <property type="entry name" value="Pili subunits"/>
    <property type="match status" value="1"/>
</dbReference>
<dbReference type="Proteomes" id="UP000319976">
    <property type="component" value="Chromosome"/>
</dbReference>
<keyword evidence="2" id="KW-0472">Membrane</keyword>
<dbReference type="NCBIfam" id="TIGR04294">
    <property type="entry name" value="pre_pil_HX9DG"/>
    <property type="match status" value="1"/>
</dbReference>
<dbReference type="KEGG" id="chya:V22_27030"/>
<feature type="domain" description="DUF1559" evidence="3">
    <location>
        <begin position="35"/>
        <end position="298"/>
    </location>
</feature>
<evidence type="ECO:0000259" key="3">
    <source>
        <dbReference type="Pfam" id="PF07596"/>
    </source>
</evidence>
<feature type="transmembrane region" description="Helical" evidence="2">
    <location>
        <begin position="12"/>
        <end position="34"/>
    </location>
</feature>
<name>A0A517TAQ9_9PLAN</name>
<evidence type="ECO:0000313" key="4">
    <source>
        <dbReference type="EMBL" id="QDT65450.1"/>
    </source>
</evidence>
<dbReference type="PANTHER" id="PTHR30093:SF2">
    <property type="entry name" value="TYPE II SECRETION SYSTEM PROTEIN H"/>
    <property type="match status" value="1"/>
</dbReference>
<dbReference type="Gene3D" id="3.30.700.10">
    <property type="entry name" value="Glycoprotein, Type 4 Pilin"/>
    <property type="match status" value="1"/>
</dbReference>